<name>S9VY98_SCHCR</name>
<dbReference type="AlphaFoldDB" id="S9VY98"/>
<dbReference type="EMBL" id="KE546989">
    <property type="protein sequence ID" value="EPY52633.1"/>
    <property type="molecule type" value="Genomic_DNA"/>
</dbReference>
<dbReference type="GeneID" id="25036278"/>
<reference evidence="5 6" key="1">
    <citation type="journal article" date="2011" name="Science">
        <title>Comparative functional genomics of the fission yeasts.</title>
        <authorList>
            <person name="Rhind N."/>
            <person name="Chen Z."/>
            <person name="Yassour M."/>
            <person name="Thompson D.A."/>
            <person name="Haas B.J."/>
            <person name="Habib N."/>
            <person name="Wapinski I."/>
            <person name="Roy S."/>
            <person name="Lin M.F."/>
            <person name="Heiman D.I."/>
            <person name="Young S.K."/>
            <person name="Furuya K."/>
            <person name="Guo Y."/>
            <person name="Pidoux A."/>
            <person name="Chen H.M."/>
            <person name="Robbertse B."/>
            <person name="Goldberg J.M."/>
            <person name="Aoki K."/>
            <person name="Bayne E.H."/>
            <person name="Berlin A.M."/>
            <person name="Desjardins C.A."/>
            <person name="Dobbs E."/>
            <person name="Dukaj L."/>
            <person name="Fan L."/>
            <person name="FitzGerald M.G."/>
            <person name="French C."/>
            <person name="Gujja S."/>
            <person name="Hansen K."/>
            <person name="Keifenheim D."/>
            <person name="Levin J.Z."/>
            <person name="Mosher R.A."/>
            <person name="Mueller C.A."/>
            <person name="Pfiffner J."/>
            <person name="Priest M."/>
            <person name="Russ C."/>
            <person name="Smialowska A."/>
            <person name="Swoboda P."/>
            <person name="Sykes S.M."/>
            <person name="Vaughn M."/>
            <person name="Vengrova S."/>
            <person name="Yoder R."/>
            <person name="Zeng Q."/>
            <person name="Allshire R."/>
            <person name="Baulcombe D."/>
            <person name="Birren B.W."/>
            <person name="Brown W."/>
            <person name="Ekwall K."/>
            <person name="Kellis M."/>
            <person name="Leatherwood J."/>
            <person name="Levin H."/>
            <person name="Margalit H."/>
            <person name="Martienssen R."/>
            <person name="Nieduszynski C.A."/>
            <person name="Spatafora J.W."/>
            <person name="Friedman N."/>
            <person name="Dalgaard J.Z."/>
            <person name="Baumann P."/>
            <person name="Niki H."/>
            <person name="Regev A."/>
            <person name="Nusbaum C."/>
        </authorList>
    </citation>
    <scope>NUCLEOTIDE SEQUENCE [LARGE SCALE GENOMIC DNA]</scope>
    <source>
        <strain evidence="6">OY26 / ATCC MYA-4695 / CBS 11777 / NBRC 106824 / NRRL Y48691</strain>
    </source>
</reference>
<dbReference type="GO" id="GO:0004844">
    <property type="term" value="F:uracil DNA N-glycosylase activity"/>
    <property type="evidence" value="ECO:0007669"/>
    <property type="project" value="EnsemblFungi"/>
</dbReference>
<accession>S9VY98</accession>
<dbReference type="GO" id="GO:0097507">
    <property type="term" value="F:hypoxanthine DNA N-glycosylase activity"/>
    <property type="evidence" value="ECO:0007669"/>
    <property type="project" value="EnsemblFungi"/>
</dbReference>
<gene>
    <name evidence="5" type="ORF">SPOG_01954</name>
</gene>
<evidence type="ECO:0000259" key="4">
    <source>
        <dbReference type="Pfam" id="PF03167"/>
    </source>
</evidence>
<dbReference type="STRING" id="653667.S9VY98"/>
<proteinExistence type="predicted"/>
<dbReference type="CDD" id="cd10028">
    <property type="entry name" value="UDG-F2_TDG_MUG"/>
    <property type="match status" value="1"/>
</dbReference>
<dbReference type="GO" id="GO:0097509">
    <property type="term" value="F:oxanine DNA N-glycosylase activity"/>
    <property type="evidence" value="ECO:0007669"/>
    <property type="project" value="EnsemblFungi"/>
</dbReference>
<dbReference type="OMA" id="FREGAFI"/>
<dbReference type="HOGENOM" id="CLU_042829_1_0_1"/>
<evidence type="ECO:0000256" key="2">
    <source>
        <dbReference type="ARBA" id="ARBA00022801"/>
    </source>
</evidence>
<keyword evidence="3" id="KW-0234">DNA repair</keyword>
<dbReference type="PANTHER" id="PTHR12159:SF9">
    <property type="entry name" value="G_T MISMATCH-SPECIFIC THYMINE DNA GLYCOSYLASE"/>
    <property type="match status" value="1"/>
</dbReference>
<dbReference type="SUPFAM" id="SSF52141">
    <property type="entry name" value="Uracil-DNA glycosylase-like"/>
    <property type="match status" value="1"/>
</dbReference>
<evidence type="ECO:0000313" key="5">
    <source>
        <dbReference type="EMBL" id="EPY52633.1"/>
    </source>
</evidence>
<evidence type="ECO:0000313" key="6">
    <source>
        <dbReference type="Proteomes" id="UP000015464"/>
    </source>
</evidence>
<dbReference type="Gene3D" id="3.40.470.10">
    <property type="entry name" value="Uracil-DNA glycosylase-like domain"/>
    <property type="match status" value="1"/>
</dbReference>
<evidence type="ECO:0000256" key="3">
    <source>
        <dbReference type="ARBA" id="ARBA00023204"/>
    </source>
</evidence>
<keyword evidence="2" id="KW-0378">Hydrolase</keyword>
<sequence length="329" mass="37044">MNNVSTAKAISMKVDEYAVKDEKEISTSNEEYKFKEGSGKELSDFKNLSKNQKTSTFAESLKKFQYPLESPRFKHEESVDVDRLGADFPNDEKNELLDSTLQVKRKRGQSALELELEKGSSIKRTTRKTTNRIQKGSLPENLPGVPDHILENPYAILVGLNPGLTSSLRGHAYASPSNSFWKMLNKSGILEEGAEFTYENDQDLPVHGLGITNICARPSASGADLSKEEFREGAFILEEKVHRFRPKVGLFISGKGIWEEMYKATTGNKRLPKDFRFGWQNETFGGARVFVAISSSGRAAGYSNAQKQELWNLFAKEVNLAREFDRRNQ</sequence>
<evidence type="ECO:0000256" key="1">
    <source>
        <dbReference type="ARBA" id="ARBA00022763"/>
    </source>
</evidence>
<feature type="domain" description="Uracil-DNA glycosylase-like" evidence="4">
    <location>
        <begin position="152"/>
        <end position="313"/>
    </location>
</feature>
<dbReference type="OrthoDB" id="565731at2759"/>
<dbReference type="GO" id="GO:0008263">
    <property type="term" value="F:pyrimidine-specific mismatch base pair DNA N-glycosylase activity"/>
    <property type="evidence" value="ECO:0007669"/>
    <property type="project" value="TreeGrafter"/>
</dbReference>
<dbReference type="RefSeq" id="XP_013022512.1">
    <property type="nucleotide sequence ID" value="XM_013167058.1"/>
</dbReference>
<dbReference type="InterPro" id="IPR036895">
    <property type="entry name" value="Uracil-DNA_glycosylase-like_sf"/>
</dbReference>
<keyword evidence="6" id="KW-1185">Reference proteome</keyword>
<dbReference type="PANTHER" id="PTHR12159">
    <property type="entry name" value="G/T AND G/U MISMATCH-SPECIFIC DNA GLYCOSYLASE"/>
    <property type="match status" value="1"/>
</dbReference>
<dbReference type="Pfam" id="PF03167">
    <property type="entry name" value="UDG"/>
    <property type="match status" value="1"/>
</dbReference>
<dbReference type="Proteomes" id="UP000015464">
    <property type="component" value="Unassembled WGS sequence"/>
</dbReference>
<dbReference type="GO" id="GO:0006285">
    <property type="term" value="P:base-excision repair, AP site formation"/>
    <property type="evidence" value="ECO:0007669"/>
    <property type="project" value="InterPro"/>
</dbReference>
<organism evidence="5 6">
    <name type="scientific">Schizosaccharomyces cryophilus (strain OY26 / ATCC MYA-4695 / CBS 11777 / NBRC 106824 / NRRL Y48691)</name>
    <name type="common">Fission yeast</name>
    <dbReference type="NCBI Taxonomy" id="653667"/>
    <lineage>
        <taxon>Eukaryota</taxon>
        <taxon>Fungi</taxon>
        <taxon>Dikarya</taxon>
        <taxon>Ascomycota</taxon>
        <taxon>Taphrinomycotina</taxon>
        <taxon>Schizosaccharomycetes</taxon>
        <taxon>Schizosaccharomycetales</taxon>
        <taxon>Schizosaccharomycetaceae</taxon>
        <taxon>Schizosaccharomyces</taxon>
    </lineage>
</organism>
<dbReference type="eggNOG" id="KOG4120">
    <property type="taxonomic scope" value="Eukaryota"/>
</dbReference>
<dbReference type="InterPro" id="IPR015637">
    <property type="entry name" value="MUG/TDG"/>
</dbReference>
<keyword evidence="1" id="KW-0227">DNA damage</keyword>
<protein>
    <submittedName>
        <fullName evidence="5">Uracil DNA N-glycosylase Thp1</fullName>
    </submittedName>
</protein>
<dbReference type="GO" id="GO:0097508">
    <property type="term" value="F:xanthine DNA N-glycosylase activity"/>
    <property type="evidence" value="ECO:0007669"/>
    <property type="project" value="EnsemblFungi"/>
</dbReference>
<dbReference type="InterPro" id="IPR005122">
    <property type="entry name" value="Uracil-DNA_glycosylase-like"/>
</dbReference>